<evidence type="ECO:0000313" key="22">
    <source>
        <dbReference type="EMBL" id="CAO81304.1"/>
    </source>
</evidence>
<dbReference type="Gene3D" id="3.90.870.10">
    <property type="entry name" value="DHBP synthase"/>
    <property type="match status" value="1"/>
</dbReference>
<comment type="similarity">
    <text evidence="7 20">In the C-terminal section; belongs to the GTP cyclohydrolase II family.</text>
</comment>
<feature type="domain" description="GTP cyclohydrolase II" evidence="21">
    <location>
        <begin position="221"/>
        <end position="383"/>
    </location>
</feature>
<feature type="region of interest" description="GTP cyclohydrolase II" evidence="20">
    <location>
        <begin position="212"/>
        <end position="410"/>
    </location>
</feature>
<dbReference type="RefSeq" id="WP_015425162.1">
    <property type="nucleotide sequence ID" value="NC_020449.1"/>
</dbReference>
<keyword evidence="23" id="KW-1185">Reference proteome</keyword>
<evidence type="ECO:0000256" key="19">
    <source>
        <dbReference type="ARBA" id="ARBA00049295"/>
    </source>
</evidence>
<dbReference type="HOGENOM" id="CLU_020273_1_2_0"/>
<dbReference type="KEGG" id="caci:CLOAM1453"/>
<dbReference type="UniPathway" id="UPA00275">
    <property type="reaction ID" value="UER00399"/>
</dbReference>
<feature type="binding site" evidence="20">
    <location>
        <position position="362"/>
    </location>
    <ligand>
        <name>GTP</name>
        <dbReference type="ChEBI" id="CHEBI:37565"/>
    </ligand>
</feature>
<dbReference type="HAMAP" id="MF_01283">
    <property type="entry name" value="RibBA"/>
    <property type="match status" value="1"/>
</dbReference>
<dbReference type="SUPFAM" id="SSF142695">
    <property type="entry name" value="RibA-like"/>
    <property type="match status" value="1"/>
</dbReference>
<dbReference type="NCBIfam" id="TIGR00505">
    <property type="entry name" value="ribA"/>
    <property type="match status" value="1"/>
</dbReference>
<dbReference type="InterPro" id="IPR016299">
    <property type="entry name" value="Riboflavin_synth_RibBA"/>
</dbReference>
<accession>B0VJ93</accession>
<dbReference type="GO" id="GO:0005525">
    <property type="term" value="F:GTP binding"/>
    <property type="evidence" value="ECO:0007669"/>
    <property type="project" value="UniProtKB-KW"/>
</dbReference>
<dbReference type="OrthoDB" id="9793111at2"/>
<feature type="binding site" evidence="20">
    <location>
        <position position="267"/>
    </location>
    <ligand>
        <name>Zn(2+)</name>
        <dbReference type="ChEBI" id="CHEBI:29105"/>
        <note>catalytic</note>
    </ligand>
</feature>
<evidence type="ECO:0000256" key="8">
    <source>
        <dbReference type="ARBA" id="ARBA00022619"/>
    </source>
</evidence>
<evidence type="ECO:0000256" key="1">
    <source>
        <dbReference type="ARBA" id="ARBA00000141"/>
    </source>
</evidence>
<dbReference type="PANTHER" id="PTHR21327:SF18">
    <property type="entry name" value="3,4-DIHYDROXY-2-BUTANONE 4-PHOSPHATE SYNTHASE"/>
    <property type="match status" value="1"/>
</dbReference>
<feature type="binding site" evidence="20">
    <location>
        <position position="42"/>
    </location>
    <ligand>
        <name>D-ribulose 5-phosphate</name>
        <dbReference type="ChEBI" id="CHEBI:58121"/>
    </ligand>
</feature>
<evidence type="ECO:0000256" key="4">
    <source>
        <dbReference type="ARBA" id="ARBA00004853"/>
    </source>
</evidence>
<dbReference type="InterPro" id="IPR000422">
    <property type="entry name" value="DHBP_synthase_RibB"/>
</dbReference>
<dbReference type="InterPro" id="IPR000926">
    <property type="entry name" value="RibA"/>
</dbReference>
<evidence type="ECO:0000259" key="21">
    <source>
        <dbReference type="Pfam" id="PF00925"/>
    </source>
</evidence>
<dbReference type="NCBIfam" id="NF001591">
    <property type="entry name" value="PRK00393.1"/>
    <property type="match status" value="1"/>
</dbReference>
<dbReference type="InterPro" id="IPR036144">
    <property type="entry name" value="RibA-like_sf"/>
</dbReference>
<feature type="binding site" evidence="20">
    <location>
        <position position="283"/>
    </location>
    <ligand>
        <name>GTP</name>
        <dbReference type="ChEBI" id="CHEBI:37565"/>
    </ligand>
</feature>
<proteinExistence type="inferred from homology"/>
<feature type="binding site" evidence="20">
    <location>
        <position position="367"/>
    </location>
    <ligand>
        <name>GTP</name>
        <dbReference type="ChEBI" id="CHEBI:37565"/>
    </ligand>
</feature>
<evidence type="ECO:0000256" key="14">
    <source>
        <dbReference type="ARBA" id="ARBA00023134"/>
    </source>
</evidence>
<feature type="region of interest" description="DHBP synthase" evidence="20">
    <location>
        <begin position="1"/>
        <end position="211"/>
    </location>
</feature>
<evidence type="ECO:0000256" key="12">
    <source>
        <dbReference type="ARBA" id="ARBA00022833"/>
    </source>
</evidence>
<evidence type="ECO:0000256" key="2">
    <source>
        <dbReference type="ARBA" id="ARBA00001936"/>
    </source>
</evidence>
<comment type="similarity">
    <text evidence="6 20">In the N-terminal section; belongs to the DHBP synthase family.</text>
</comment>
<feature type="binding site" evidence="20">
    <location>
        <position position="280"/>
    </location>
    <ligand>
        <name>Zn(2+)</name>
        <dbReference type="ChEBI" id="CHEBI:29105"/>
        <note>catalytic</note>
    </ligand>
</feature>
<dbReference type="SUPFAM" id="SSF55821">
    <property type="entry name" value="YrdC/RibB"/>
    <property type="match status" value="1"/>
</dbReference>
<dbReference type="GO" id="GO:0030145">
    <property type="term" value="F:manganese ion binding"/>
    <property type="evidence" value="ECO:0007669"/>
    <property type="project" value="UniProtKB-UniRule"/>
</dbReference>
<dbReference type="CDD" id="cd00641">
    <property type="entry name" value="GTP_cyclohydro2"/>
    <property type="match status" value="1"/>
</dbReference>
<keyword evidence="10 20" id="KW-0547">Nucleotide-binding</keyword>
<evidence type="ECO:0000256" key="13">
    <source>
        <dbReference type="ARBA" id="ARBA00022842"/>
    </source>
</evidence>
<name>B0VJ93_CLOAI</name>
<feature type="binding site" evidence="20">
    <location>
        <position position="327"/>
    </location>
    <ligand>
        <name>GTP</name>
        <dbReference type="ChEBI" id="CHEBI:37565"/>
    </ligand>
</feature>
<dbReference type="GO" id="GO:0005829">
    <property type="term" value="C:cytosol"/>
    <property type="evidence" value="ECO:0007669"/>
    <property type="project" value="TreeGrafter"/>
</dbReference>
<evidence type="ECO:0000313" key="23">
    <source>
        <dbReference type="Proteomes" id="UP000002019"/>
    </source>
</evidence>
<evidence type="ECO:0000256" key="20">
    <source>
        <dbReference type="HAMAP-Rule" id="MF_01283"/>
    </source>
</evidence>
<dbReference type="eggNOG" id="COG0108">
    <property type="taxonomic scope" value="Bacteria"/>
</dbReference>
<dbReference type="HAMAP" id="MF_00179">
    <property type="entry name" value="RibA"/>
    <property type="match status" value="1"/>
</dbReference>
<dbReference type="EC" id="3.5.4.25" evidence="20"/>
<dbReference type="GO" id="GO:0000287">
    <property type="term" value="F:magnesium ion binding"/>
    <property type="evidence" value="ECO:0007669"/>
    <property type="project" value="UniProtKB-UniRule"/>
</dbReference>
<comment type="function">
    <text evidence="3 20">Catalyzes the conversion of D-ribulose 5-phosphate to formate and 3,4-dihydroxy-2-butanone 4-phosphate.</text>
</comment>
<keyword evidence="16 20" id="KW-0456">Lyase</keyword>
<feature type="binding site" evidence="20">
    <location>
        <begin position="305"/>
        <end position="307"/>
    </location>
    <ligand>
        <name>GTP</name>
        <dbReference type="ChEBI" id="CHEBI:37565"/>
    </ligand>
</feature>
<dbReference type="GO" id="GO:0008270">
    <property type="term" value="F:zinc ion binding"/>
    <property type="evidence" value="ECO:0007669"/>
    <property type="project" value="UniProtKB-UniRule"/>
</dbReference>
<evidence type="ECO:0000256" key="15">
    <source>
        <dbReference type="ARBA" id="ARBA00023211"/>
    </source>
</evidence>
<evidence type="ECO:0000256" key="9">
    <source>
        <dbReference type="ARBA" id="ARBA00022723"/>
    </source>
</evidence>
<keyword evidence="11 20" id="KW-0378">Hydrolase</keyword>
<keyword evidence="12 20" id="KW-0862">Zinc</keyword>
<keyword evidence="17 20" id="KW-0511">Multifunctional enzyme</keyword>
<feature type="binding site" evidence="20">
    <location>
        <begin position="150"/>
        <end position="154"/>
    </location>
    <ligand>
        <name>D-ribulose 5-phosphate</name>
        <dbReference type="ChEBI" id="CHEBI:58121"/>
    </ligand>
</feature>
<keyword evidence="14 20" id="KW-0342">GTP-binding</keyword>
<dbReference type="GO" id="GO:0009231">
    <property type="term" value="P:riboflavin biosynthetic process"/>
    <property type="evidence" value="ECO:0007669"/>
    <property type="project" value="UniProtKB-UniRule"/>
</dbReference>
<dbReference type="NCBIfam" id="NF006803">
    <property type="entry name" value="PRK09311.1"/>
    <property type="match status" value="1"/>
</dbReference>
<dbReference type="EMBL" id="CU466930">
    <property type="protein sequence ID" value="CAO81304.1"/>
    <property type="molecule type" value="Genomic_DNA"/>
</dbReference>
<comment type="cofactor">
    <cofactor evidence="20">
        <name>Zn(2+)</name>
        <dbReference type="ChEBI" id="CHEBI:29105"/>
    </cofactor>
    <text evidence="20">Binds 1 zinc ion per subunit.</text>
</comment>
<evidence type="ECO:0000256" key="11">
    <source>
        <dbReference type="ARBA" id="ARBA00022801"/>
    </source>
</evidence>
<keyword evidence="13 20" id="KW-0460">Magnesium</keyword>
<feature type="binding site" evidence="20">
    <location>
        <begin position="262"/>
        <end position="266"/>
    </location>
    <ligand>
        <name>GTP</name>
        <dbReference type="ChEBI" id="CHEBI:37565"/>
    </ligand>
</feature>
<feature type="active site" description="Proton acceptor; for GTP cyclohydrolase activity" evidence="20">
    <location>
        <position position="339"/>
    </location>
</feature>
<dbReference type="Proteomes" id="UP000002019">
    <property type="component" value="Chromosome"/>
</dbReference>
<keyword evidence="9 20" id="KW-0479">Metal-binding</keyword>
<dbReference type="HAMAP" id="MF_00180">
    <property type="entry name" value="RibB"/>
    <property type="match status" value="1"/>
</dbReference>
<evidence type="ECO:0000256" key="3">
    <source>
        <dbReference type="ARBA" id="ARBA00002284"/>
    </source>
</evidence>
<sequence>MTNMEQEGDKTIFASIEEAIEIIRKGDMLIVVDDENRENEGDLLMAADKITPEKVNFMISQGKGLLCAPLDIEIANRLDIPLMTNKSSDRQGTKFAVSVDVIEGTTTGISAIERAKTIKALADPQANASMFMRPGHIFPLIAERGGVLRRAGHTEAAVDLAKLAGLSPVGAICEIIREDGEMARLDDLLPFAQKHNLKIITIEALIHWRRKKERLVHPVSKAQLPTKYGQFDIITYISDISDEYHIALVMGEIKRDEPILVRVHSECLTGDALFSLRCDCGEQLARAFQMISEEGKGVILYMRQEGRGIGLLNKIKAYHLQDEGVDTVQANIKLGFPPDLRDYGIGAQILKDLGIRKMRLMTNNPKKIVGLSGYGLEIVERVPIEIKPQENNREYLKTKKNKMGHILNEI</sequence>
<evidence type="ECO:0000256" key="18">
    <source>
        <dbReference type="ARBA" id="ARBA00043932"/>
    </source>
</evidence>
<feature type="binding site" evidence="20">
    <location>
        <position position="38"/>
    </location>
    <ligand>
        <name>Mg(2+)</name>
        <dbReference type="ChEBI" id="CHEBI:18420"/>
        <label>2</label>
    </ligand>
</feature>
<feature type="active site" description="Nucleophile; for GTP cyclohydrolase activity" evidence="20">
    <location>
        <position position="341"/>
    </location>
</feature>
<dbReference type="FunFam" id="3.40.50.10990:FF:000001">
    <property type="entry name" value="Riboflavin biosynthesis protein RibBA"/>
    <property type="match status" value="1"/>
</dbReference>
<evidence type="ECO:0000256" key="5">
    <source>
        <dbReference type="ARBA" id="ARBA00004904"/>
    </source>
</evidence>
<evidence type="ECO:0000256" key="6">
    <source>
        <dbReference type="ARBA" id="ARBA00005520"/>
    </source>
</evidence>
<reference evidence="22 23" key="1">
    <citation type="journal article" date="2008" name="J. Bacteriol.">
        <title>'Candidatus Cloacamonas acidaminovorans': genome sequence reconstruction provides a first glimpse of a new bacterial division.</title>
        <authorList>
            <person name="Pelletier E."/>
            <person name="Kreimeyer A."/>
            <person name="Bocs S."/>
            <person name="Rouy Z."/>
            <person name="Gyapay G."/>
            <person name="Chouari R."/>
            <person name="Riviere D."/>
            <person name="Ganesan A."/>
            <person name="Daegelen P."/>
            <person name="Sghir A."/>
            <person name="Cohen G.N."/>
            <person name="Medigue C."/>
            <person name="Weissenbach J."/>
            <person name="Le Paslier D."/>
        </authorList>
    </citation>
    <scope>NUCLEOTIDE SEQUENCE [LARGE SCALE GENOMIC DNA]</scope>
    <source>
        <strain evidence="23">Evry</strain>
    </source>
</reference>
<comment type="pathway">
    <text evidence="5 20">Cofactor biosynthesis; riboflavin biosynthesis; 2-hydroxy-3-oxobutyl phosphate from D-ribulose 5-phosphate: step 1/1.</text>
</comment>
<evidence type="ECO:0000256" key="10">
    <source>
        <dbReference type="ARBA" id="ARBA00022741"/>
    </source>
</evidence>
<feature type="binding site" evidence="20">
    <location>
        <position position="38"/>
    </location>
    <ligand>
        <name>Mg(2+)</name>
        <dbReference type="ChEBI" id="CHEBI:18420"/>
        <label>1</label>
    </ligand>
</feature>
<dbReference type="AlphaFoldDB" id="B0VJ93"/>
<dbReference type="PANTHER" id="PTHR21327">
    <property type="entry name" value="GTP CYCLOHYDROLASE II-RELATED"/>
    <property type="match status" value="1"/>
</dbReference>
<dbReference type="eggNOG" id="COG0807">
    <property type="taxonomic scope" value="Bacteria"/>
</dbReference>
<feature type="binding site" evidence="20">
    <location>
        <position position="153"/>
    </location>
    <ligand>
        <name>Mg(2+)</name>
        <dbReference type="ChEBI" id="CHEBI:18420"/>
        <label>2</label>
    </ligand>
</feature>
<comment type="catalytic activity">
    <reaction evidence="19 20">
        <text>GTP + 4 H2O = 2,5-diamino-6-hydroxy-4-(5-phosphoribosylamino)-pyrimidine + formate + 2 phosphate + 3 H(+)</text>
        <dbReference type="Rhea" id="RHEA:23704"/>
        <dbReference type="ChEBI" id="CHEBI:15377"/>
        <dbReference type="ChEBI" id="CHEBI:15378"/>
        <dbReference type="ChEBI" id="CHEBI:15740"/>
        <dbReference type="ChEBI" id="CHEBI:37565"/>
        <dbReference type="ChEBI" id="CHEBI:43474"/>
        <dbReference type="ChEBI" id="CHEBI:58614"/>
        <dbReference type="EC" id="3.5.4.25"/>
    </reaction>
</comment>
<dbReference type="Gene3D" id="3.40.50.10990">
    <property type="entry name" value="GTP cyclohydrolase II"/>
    <property type="match status" value="1"/>
</dbReference>
<feature type="binding site" evidence="20">
    <location>
        <position position="278"/>
    </location>
    <ligand>
        <name>Zn(2+)</name>
        <dbReference type="ChEBI" id="CHEBI:29105"/>
        <note>catalytic</note>
    </ligand>
</feature>
<organism evidence="22 23">
    <name type="scientific">Cloacimonas acidaminovorans (strain Evry)</name>
    <dbReference type="NCBI Taxonomy" id="459349"/>
    <lineage>
        <taxon>Bacteria</taxon>
        <taxon>Pseudomonadati</taxon>
        <taxon>Candidatus Cloacimonadota</taxon>
        <taxon>Candidatus Cloacimonadia</taxon>
        <taxon>Candidatus Cloacimonadales</taxon>
        <taxon>Candidatus Cloacimonadaceae</taxon>
        <taxon>Candidatus Cloacimonas</taxon>
    </lineage>
</organism>
<comment type="cofactor">
    <cofactor evidence="2">
        <name>Mn(2+)</name>
        <dbReference type="ChEBI" id="CHEBI:29035"/>
    </cofactor>
</comment>
<comment type="catalytic activity">
    <reaction evidence="1 20">
        <text>D-ribulose 5-phosphate = (2S)-2-hydroxy-3-oxobutyl phosphate + formate + H(+)</text>
        <dbReference type="Rhea" id="RHEA:18457"/>
        <dbReference type="ChEBI" id="CHEBI:15378"/>
        <dbReference type="ChEBI" id="CHEBI:15740"/>
        <dbReference type="ChEBI" id="CHEBI:58121"/>
        <dbReference type="ChEBI" id="CHEBI:58830"/>
        <dbReference type="EC" id="4.1.99.12"/>
    </reaction>
</comment>
<comment type="function">
    <text evidence="18 20">Catalyzes the conversion of GTP to 2,5-diamino-6-ribosylamino-4(3H)-pyrimidinone 5'-phosphate (DARP), formate and pyrophosphate.</text>
</comment>
<keyword evidence="8 20" id="KW-0686">Riboflavin biosynthesis</keyword>
<dbReference type="InterPro" id="IPR032677">
    <property type="entry name" value="GTP_cyclohydro_II"/>
</dbReference>
<dbReference type="InterPro" id="IPR017945">
    <property type="entry name" value="DHBP_synth_RibB-like_a/b_dom"/>
</dbReference>
<dbReference type="GO" id="GO:0008686">
    <property type="term" value="F:3,4-dihydroxy-2-butanone-4-phosphate synthase activity"/>
    <property type="evidence" value="ECO:0007669"/>
    <property type="project" value="UniProtKB-UniRule"/>
</dbReference>
<evidence type="ECO:0000256" key="16">
    <source>
        <dbReference type="ARBA" id="ARBA00023239"/>
    </source>
</evidence>
<dbReference type="Pfam" id="PF00925">
    <property type="entry name" value="GTP_cyclohydro2"/>
    <property type="match status" value="1"/>
</dbReference>
<dbReference type="STRING" id="459349.CLOAM1453"/>
<feature type="site" description="Essential for DHBP synthase activity" evidence="20">
    <location>
        <position position="174"/>
    </location>
</feature>
<dbReference type="NCBIfam" id="TIGR00506">
    <property type="entry name" value="ribB"/>
    <property type="match status" value="1"/>
</dbReference>
<evidence type="ECO:0000256" key="17">
    <source>
        <dbReference type="ARBA" id="ARBA00023268"/>
    </source>
</evidence>
<dbReference type="FunFam" id="3.90.870.10:FF:000001">
    <property type="entry name" value="Riboflavin biosynthesis protein RibBA"/>
    <property type="match status" value="1"/>
</dbReference>
<evidence type="ECO:0000256" key="7">
    <source>
        <dbReference type="ARBA" id="ARBA00008976"/>
    </source>
</evidence>
<comment type="pathway">
    <text evidence="4 20">Cofactor biosynthesis; riboflavin biosynthesis; 5-amino-6-(D-ribitylamino)uracil from GTP: step 1/4.</text>
</comment>
<feature type="binding site" evidence="20">
    <location>
        <position position="174"/>
    </location>
    <ligand>
        <name>D-ribulose 5-phosphate</name>
        <dbReference type="ChEBI" id="CHEBI:58121"/>
    </ligand>
</feature>
<gene>
    <name evidence="22" type="primary">ribA</name>
    <name evidence="20" type="synonym">ribBA</name>
    <name evidence="22" type="ordered locus">CLOAM1453</name>
</gene>
<dbReference type="Pfam" id="PF00926">
    <property type="entry name" value="DHBP_synthase"/>
    <property type="match status" value="1"/>
</dbReference>
<feature type="binding site" evidence="20">
    <location>
        <begin position="37"/>
        <end position="38"/>
    </location>
    <ligand>
        <name>D-ribulose 5-phosphate</name>
        <dbReference type="ChEBI" id="CHEBI:58121"/>
    </ligand>
</feature>
<dbReference type="GO" id="GO:0003935">
    <property type="term" value="F:GTP cyclohydrolase II activity"/>
    <property type="evidence" value="ECO:0007669"/>
    <property type="project" value="UniProtKB-UniRule"/>
</dbReference>
<dbReference type="PIRSF" id="PIRSF001259">
    <property type="entry name" value="RibA"/>
    <property type="match status" value="1"/>
</dbReference>
<keyword evidence="15 20" id="KW-0464">Manganese</keyword>
<feature type="site" description="Essential for DHBP synthase activity" evidence="20">
    <location>
        <position position="136"/>
    </location>
</feature>
<protein>
    <recommendedName>
        <fullName evidence="20">Riboflavin biosynthesis protein RibBA</fullName>
    </recommendedName>
    <domain>
        <recommendedName>
            <fullName evidence="20">3,4-dihydroxy-2-butanone 4-phosphate synthase</fullName>
            <shortName evidence="20">DHBP synthase</shortName>
            <ecNumber evidence="20">4.1.99.12</ecNumber>
        </recommendedName>
    </domain>
    <domain>
        <recommendedName>
            <fullName evidence="20">GTP cyclohydrolase-2</fullName>
            <ecNumber evidence="20">3.5.4.25</ecNumber>
        </recommendedName>
        <alternativeName>
            <fullName evidence="20">GTP cyclohydrolase II</fullName>
        </alternativeName>
    </domain>
</protein>
<comment type="cofactor">
    <cofactor evidence="20">
        <name>Mg(2+)</name>
        <dbReference type="ChEBI" id="CHEBI:18420"/>
    </cofactor>
    <cofactor evidence="20">
        <name>Mn(2+)</name>
        <dbReference type="ChEBI" id="CHEBI:29035"/>
    </cofactor>
    <text evidence="20">Binds 2 divalent metal cations per subunit. Magnesium or manganese.</text>
</comment>
<dbReference type="EC" id="4.1.99.12" evidence="20"/>